<dbReference type="PANTHER" id="PTHR43194">
    <property type="entry name" value="HYDROLASE ALPHA/BETA FOLD FAMILY"/>
    <property type="match status" value="1"/>
</dbReference>
<feature type="compositionally biased region" description="Polar residues" evidence="1">
    <location>
        <begin position="298"/>
        <end position="307"/>
    </location>
</feature>
<dbReference type="Pfam" id="PF12697">
    <property type="entry name" value="Abhydrolase_6"/>
    <property type="match status" value="1"/>
</dbReference>
<evidence type="ECO:0000313" key="3">
    <source>
        <dbReference type="EMBL" id="ANP43302.1"/>
    </source>
</evidence>
<accession>A0A1B1A9P9</accession>
<dbReference type="Proteomes" id="UP000013243">
    <property type="component" value="Plasmid unnamed1"/>
</dbReference>
<dbReference type="InterPro" id="IPR029058">
    <property type="entry name" value="AB_hydrolase_fold"/>
</dbReference>
<evidence type="ECO:0000259" key="2">
    <source>
        <dbReference type="Pfam" id="PF12697"/>
    </source>
</evidence>
<dbReference type="GO" id="GO:0016787">
    <property type="term" value="F:hydrolase activity"/>
    <property type="evidence" value="ECO:0007669"/>
    <property type="project" value="UniProtKB-KW"/>
</dbReference>
<proteinExistence type="predicted"/>
<dbReference type="OrthoDB" id="5491135at2"/>
<dbReference type="AlphaFoldDB" id="A0A1B1A9P9"/>
<organism evidence="3 4">
    <name type="scientific">Tritonibacter mobilis F1926</name>
    <dbReference type="NCBI Taxonomy" id="1265309"/>
    <lineage>
        <taxon>Bacteria</taxon>
        <taxon>Pseudomonadati</taxon>
        <taxon>Pseudomonadota</taxon>
        <taxon>Alphaproteobacteria</taxon>
        <taxon>Rhodobacterales</taxon>
        <taxon>Paracoccaceae</taxon>
        <taxon>Tritonibacter</taxon>
    </lineage>
</organism>
<protein>
    <submittedName>
        <fullName evidence="3">Alpha/beta hydrolase</fullName>
    </submittedName>
</protein>
<feature type="domain" description="AB hydrolase-1" evidence="2">
    <location>
        <begin position="19"/>
        <end position="237"/>
    </location>
</feature>
<evidence type="ECO:0000313" key="4">
    <source>
        <dbReference type="Proteomes" id="UP000013243"/>
    </source>
</evidence>
<dbReference type="InterPro" id="IPR000073">
    <property type="entry name" value="AB_hydrolase_1"/>
</dbReference>
<reference evidence="3 4" key="1">
    <citation type="journal article" date="2016" name="ISME J.">
        <title>Global occurrence and heterogeneity of the Roseobacter-clade species Ruegeria mobilis.</title>
        <authorList>
            <person name="Sonnenschein E."/>
            <person name="Gram L."/>
        </authorList>
    </citation>
    <scope>NUCLEOTIDE SEQUENCE [LARGE SCALE GENOMIC DNA]</scope>
    <source>
        <strain evidence="3 4">F1926</strain>
        <plasmid evidence="3 4">unnamed1</plasmid>
    </source>
</reference>
<geneLocation type="plasmid" evidence="3 4">
    <name>unnamed1</name>
</geneLocation>
<evidence type="ECO:0000256" key="1">
    <source>
        <dbReference type="SAM" id="MobiDB-lite"/>
    </source>
</evidence>
<dbReference type="GeneID" id="28252436"/>
<sequence length="307" mass="33734">MKYGQMYMIEPAQLLAHPLVVVPGFMSDGRVWEPQIRLLSRHVPVTVAPVLNADRVEDVAASLLVHMPEKFTVVGAGLGGSIAMAMLQEAPDRIAGICLIGSTPLPETPAKAAEREPWIIRARSGRLRGVMEEVIPASALAPGPLRHQVMGQLADMAEDLGADVFVSQSRMLQRRSDQQATLMRADQPGLVICGVHDQIIPVKRQLFTAELMKNARIEMIEDAGHLPLMEQPDRVSAILHNWIVGEHGRQPEREETLDPLPEPVWTSRRSRRRPVAVETPAVDSTAATSEPVSEDVLQLTSEYRASA</sequence>
<feature type="region of interest" description="Disordered" evidence="1">
    <location>
        <begin position="249"/>
        <end position="307"/>
    </location>
</feature>
<name>A0A1B1A9P9_9RHOB</name>
<gene>
    <name evidence="3" type="ORF">K529_021335</name>
</gene>
<dbReference type="SUPFAM" id="SSF53474">
    <property type="entry name" value="alpha/beta-Hydrolases"/>
    <property type="match status" value="1"/>
</dbReference>
<dbReference type="RefSeq" id="WP_005613667.1">
    <property type="nucleotide sequence ID" value="NZ_CP015231.1"/>
</dbReference>
<keyword evidence="3" id="KW-0614">Plasmid</keyword>
<dbReference type="PANTHER" id="PTHR43194:SF2">
    <property type="entry name" value="PEROXISOMAL MEMBRANE PROTEIN LPX1"/>
    <property type="match status" value="1"/>
</dbReference>
<dbReference type="KEGG" id="rmb:K529_021335"/>
<keyword evidence="3" id="KW-0378">Hydrolase</keyword>
<dbReference type="Gene3D" id="3.40.50.1820">
    <property type="entry name" value="alpha/beta hydrolase"/>
    <property type="match status" value="1"/>
</dbReference>
<dbReference type="PRINTS" id="PR00111">
    <property type="entry name" value="ABHYDROLASE"/>
</dbReference>
<dbReference type="EMBL" id="CP015231">
    <property type="protein sequence ID" value="ANP43302.1"/>
    <property type="molecule type" value="Genomic_DNA"/>
</dbReference>
<dbReference type="InterPro" id="IPR050228">
    <property type="entry name" value="Carboxylesterase_BioH"/>
</dbReference>